<evidence type="ECO:0000256" key="2">
    <source>
        <dbReference type="ARBA" id="ARBA00008685"/>
    </source>
</evidence>
<evidence type="ECO:0000256" key="17">
    <source>
        <dbReference type="PIRSR" id="PIRSR601508-2"/>
    </source>
</evidence>
<evidence type="ECO:0000256" key="3">
    <source>
        <dbReference type="ARBA" id="ARBA00022448"/>
    </source>
</evidence>
<keyword evidence="21" id="KW-0732">Signal</keyword>
<dbReference type="FunFam" id="3.40.190.10:FF:000061">
    <property type="entry name" value="Glutamate receptor, ionotropic kainate"/>
    <property type="match status" value="1"/>
</dbReference>
<dbReference type="AlphaFoldDB" id="A0A9P0MRT4"/>
<evidence type="ECO:0000256" key="6">
    <source>
        <dbReference type="ARBA" id="ARBA00022989"/>
    </source>
</evidence>
<evidence type="ECO:0000256" key="5">
    <source>
        <dbReference type="ARBA" id="ARBA00022692"/>
    </source>
</evidence>
<accession>A0A9P0MRT4</accession>
<feature type="binding site" evidence="16">
    <location>
        <position position="540"/>
    </location>
    <ligand>
        <name>L-glutamate</name>
        <dbReference type="ChEBI" id="CHEBI:29985"/>
    </ligand>
</feature>
<keyword evidence="9 20" id="KW-0472">Membrane</keyword>
<dbReference type="Pfam" id="PF01094">
    <property type="entry name" value="ANF_receptor"/>
    <property type="match status" value="1"/>
</dbReference>
<evidence type="ECO:0000256" key="8">
    <source>
        <dbReference type="ARBA" id="ARBA00023065"/>
    </source>
</evidence>
<keyword evidence="12" id="KW-0628">Postsynaptic cell membrane</keyword>
<keyword evidence="14" id="KW-0407">Ion channel</keyword>
<feature type="binding site" evidence="16">
    <location>
        <position position="755"/>
    </location>
    <ligand>
        <name>L-glutamate</name>
        <dbReference type="ChEBI" id="CHEBI:29985"/>
    </ligand>
</feature>
<evidence type="ECO:0000313" key="25">
    <source>
        <dbReference type="Proteomes" id="UP001152798"/>
    </source>
</evidence>
<dbReference type="Pfam" id="PF00060">
    <property type="entry name" value="Lig_chan"/>
    <property type="match status" value="1"/>
</dbReference>
<feature type="transmembrane region" description="Helical" evidence="20">
    <location>
        <begin position="845"/>
        <end position="866"/>
    </location>
</feature>
<evidence type="ECO:0000256" key="12">
    <source>
        <dbReference type="ARBA" id="ARBA00023257"/>
    </source>
</evidence>
<feature type="region of interest" description="Disordered" evidence="19">
    <location>
        <begin position="911"/>
        <end position="935"/>
    </location>
</feature>
<keyword evidence="3" id="KW-0813">Transport</keyword>
<dbReference type="CDD" id="cd06382">
    <property type="entry name" value="PBP1_iGluR_Kainate"/>
    <property type="match status" value="1"/>
</dbReference>
<dbReference type="PANTHER" id="PTHR18966">
    <property type="entry name" value="IONOTROPIC GLUTAMATE RECEPTOR"/>
    <property type="match status" value="1"/>
</dbReference>
<feature type="disulfide bond" evidence="18">
    <location>
        <begin position="767"/>
        <end position="825"/>
    </location>
</feature>
<evidence type="ECO:0000256" key="9">
    <source>
        <dbReference type="ARBA" id="ARBA00023136"/>
    </source>
</evidence>
<dbReference type="SUPFAM" id="SSF53850">
    <property type="entry name" value="Periplasmic binding protein-like II"/>
    <property type="match status" value="1"/>
</dbReference>
<evidence type="ECO:0000256" key="21">
    <source>
        <dbReference type="SAM" id="SignalP"/>
    </source>
</evidence>
<reference evidence="24" key="1">
    <citation type="submission" date="2022-01" db="EMBL/GenBank/DDBJ databases">
        <authorList>
            <person name="King R."/>
        </authorList>
    </citation>
    <scope>NUCLEOTIDE SEQUENCE</scope>
</reference>
<evidence type="ECO:0000256" key="18">
    <source>
        <dbReference type="PIRSR" id="PIRSR601508-3"/>
    </source>
</evidence>
<dbReference type="SMART" id="SM00079">
    <property type="entry name" value="PBPe"/>
    <property type="match status" value="1"/>
</dbReference>
<feature type="chain" id="PRO_5040460616" evidence="21">
    <location>
        <begin position="19"/>
        <end position="935"/>
    </location>
</feature>
<feature type="site" description="Interaction with the cone snail toxin Con-ikot-ikot" evidence="17">
    <location>
        <position position="712"/>
    </location>
</feature>
<dbReference type="Pfam" id="PF10613">
    <property type="entry name" value="Lig_chan-Glu_bd"/>
    <property type="match status" value="1"/>
</dbReference>
<feature type="transmembrane region" description="Helical" evidence="20">
    <location>
        <begin position="656"/>
        <end position="678"/>
    </location>
</feature>
<dbReference type="InterPro" id="IPR001828">
    <property type="entry name" value="ANF_lig-bd_rcpt"/>
</dbReference>
<protein>
    <submittedName>
        <fullName evidence="24">Uncharacterized protein</fullName>
    </submittedName>
</protein>
<comment type="similarity">
    <text evidence="2">Belongs to the glutamate-gated ion channel (TC 1.A.10.1) family.</text>
</comment>
<dbReference type="EMBL" id="OV725081">
    <property type="protein sequence ID" value="CAH1402280.1"/>
    <property type="molecule type" value="Genomic_DNA"/>
</dbReference>
<evidence type="ECO:0000259" key="22">
    <source>
        <dbReference type="SMART" id="SM00079"/>
    </source>
</evidence>
<dbReference type="SUPFAM" id="SSF53822">
    <property type="entry name" value="Periplasmic binding protein-like I"/>
    <property type="match status" value="1"/>
</dbReference>
<feature type="disulfide bond" evidence="18">
    <location>
        <begin position="95"/>
        <end position="360"/>
    </location>
</feature>
<dbReference type="SUPFAM" id="SSF81324">
    <property type="entry name" value="Voltage-gated potassium channels"/>
    <property type="match status" value="1"/>
</dbReference>
<keyword evidence="5 20" id="KW-0812">Transmembrane</keyword>
<feature type="compositionally biased region" description="Low complexity" evidence="19">
    <location>
        <begin position="912"/>
        <end position="935"/>
    </location>
</feature>
<proteinExistence type="inferred from homology"/>
<dbReference type="GO" id="GO:0045211">
    <property type="term" value="C:postsynaptic membrane"/>
    <property type="evidence" value="ECO:0007669"/>
    <property type="project" value="UniProtKB-SubCell"/>
</dbReference>
<keyword evidence="13" id="KW-1071">Ligand-gated ion channel</keyword>
<dbReference type="GO" id="GO:0038023">
    <property type="term" value="F:signaling receptor activity"/>
    <property type="evidence" value="ECO:0007669"/>
    <property type="project" value="InterPro"/>
</dbReference>
<evidence type="ECO:0000256" key="4">
    <source>
        <dbReference type="ARBA" id="ARBA00022475"/>
    </source>
</evidence>
<dbReference type="Gene3D" id="3.40.190.10">
    <property type="entry name" value="Periplasmic binding protein-like II"/>
    <property type="match status" value="2"/>
</dbReference>
<dbReference type="FunFam" id="1.10.287.70:FF:000105">
    <property type="entry name" value="Eye-enriched kainate receptor, isoform A"/>
    <property type="match status" value="1"/>
</dbReference>
<keyword evidence="7" id="KW-0770">Synapse</keyword>
<dbReference type="InterPro" id="IPR015683">
    <property type="entry name" value="Ionotropic_Glu_rcpt"/>
</dbReference>
<evidence type="ECO:0000256" key="15">
    <source>
        <dbReference type="ARBA" id="ARBA00034100"/>
    </source>
</evidence>
<dbReference type="Gene3D" id="3.40.50.2300">
    <property type="match status" value="2"/>
</dbReference>
<dbReference type="FunFam" id="3.40.50.2300:FF:000004">
    <property type="entry name" value="Glutamate receptor, ionotropic, AMPA 2"/>
    <property type="match status" value="1"/>
</dbReference>
<feature type="region of interest" description="Disordered" evidence="19">
    <location>
        <begin position="292"/>
        <end position="328"/>
    </location>
</feature>
<evidence type="ECO:0000256" key="20">
    <source>
        <dbReference type="SAM" id="Phobius"/>
    </source>
</evidence>
<feature type="transmembrane region" description="Helical" evidence="20">
    <location>
        <begin position="579"/>
        <end position="599"/>
    </location>
</feature>
<feature type="domain" description="Ionotropic glutamate receptor L-glutamate and glycine-binding" evidence="23">
    <location>
        <begin position="456"/>
        <end position="524"/>
    </location>
</feature>
<evidence type="ECO:0000256" key="1">
    <source>
        <dbReference type="ARBA" id="ARBA00004651"/>
    </source>
</evidence>
<evidence type="ECO:0000256" key="13">
    <source>
        <dbReference type="ARBA" id="ARBA00023286"/>
    </source>
</evidence>
<evidence type="ECO:0000313" key="24">
    <source>
        <dbReference type="EMBL" id="CAH1402280.1"/>
    </source>
</evidence>
<dbReference type="SMART" id="SM00918">
    <property type="entry name" value="Lig_chan-Glu_bd"/>
    <property type="match status" value="1"/>
</dbReference>
<evidence type="ECO:0000256" key="11">
    <source>
        <dbReference type="ARBA" id="ARBA00023180"/>
    </source>
</evidence>
<dbReference type="InterPro" id="IPR019594">
    <property type="entry name" value="Glu/Gly-bd"/>
</dbReference>
<organism evidence="24 25">
    <name type="scientific">Nezara viridula</name>
    <name type="common">Southern green stink bug</name>
    <name type="synonym">Cimex viridulus</name>
    <dbReference type="NCBI Taxonomy" id="85310"/>
    <lineage>
        <taxon>Eukaryota</taxon>
        <taxon>Metazoa</taxon>
        <taxon>Ecdysozoa</taxon>
        <taxon>Arthropoda</taxon>
        <taxon>Hexapoda</taxon>
        <taxon>Insecta</taxon>
        <taxon>Pterygota</taxon>
        <taxon>Neoptera</taxon>
        <taxon>Paraneoptera</taxon>
        <taxon>Hemiptera</taxon>
        <taxon>Heteroptera</taxon>
        <taxon>Panheteroptera</taxon>
        <taxon>Pentatomomorpha</taxon>
        <taxon>Pentatomoidea</taxon>
        <taxon>Pentatomidae</taxon>
        <taxon>Pentatominae</taxon>
        <taxon>Nezara</taxon>
    </lineage>
</organism>
<keyword evidence="18" id="KW-1015">Disulfide bond</keyword>
<dbReference type="Proteomes" id="UP001152798">
    <property type="component" value="Chromosome 5"/>
</dbReference>
<keyword evidence="6 20" id="KW-1133">Transmembrane helix</keyword>
<feature type="binding site" evidence="16">
    <location>
        <position position="535"/>
    </location>
    <ligand>
        <name>L-glutamate</name>
        <dbReference type="ChEBI" id="CHEBI:29985"/>
    </ligand>
</feature>
<keyword evidence="25" id="KW-1185">Reference proteome</keyword>
<name>A0A9P0MRT4_NEZVI</name>
<dbReference type="GO" id="GO:0015276">
    <property type="term" value="F:ligand-gated monoatomic ion channel activity"/>
    <property type="evidence" value="ECO:0007669"/>
    <property type="project" value="InterPro"/>
</dbReference>
<dbReference type="FunFam" id="3.40.190.10:FF:000178">
    <property type="entry name" value="Glutamate receptor subunit"/>
    <property type="match status" value="1"/>
</dbReference>
<comment type="subcellular location">
    <subcellularLocation>
        <location evidence="1">Cell membrane</location>
        <topology evidence="1">Multi-pass membrane protein</topology>
    </subcellularLocation>
    <subcellularLocation>
        <location evidence="15">Postsynaptic cell membrane</location>
    </subcellularLocation>
</comment>
<dbReference type="Gene3D" id="1.10.287.70">
    <property type="match status" value="1"/>
</dbReference>
<feature type="binding site" evidence="16">
    <location>
        <position position="707"/>
    </location>
    <ligand>
        <name>L-glutamate</name>
        <dbReference type="ChEBI" id="CHEBI:29985"/>
    </ligand>
</feature>
<evidence type="ECO:0000256" key="19">
    <source>
        <dbReference type="SAM" id="MobiDB-lite"/>
    </source>
</evidence>
<feature type="signal peptide" evidence="21">
    <location>
        <begin position="1"/>
        <end position="18"/>
    </location>
</feature>
<feature type="domain" description="Ionotropic glutamate receptor C-terminal" evidence="22">
    <location>
        <begin position="446"/>
        <end position="818"/>
    </location>
</feature>
<evidence type="ECO:0000256" key="7">
    <source>
        <dbReference type="ARBA" id="ARBA00023018"/>
    </source>
</evidence>
<dbReference type="PRINTS" id="PR00177">
    <property type="entry name" value="NMDARECEPTOR"/>
</dbReference>
<sequence>MIIKIVLISFLLITNSYCSEDNRNEEEKDNEEIVKAEVRIGALFDKEDETLIKAFTSAVELVNSDEELLPNMTLVPITYTGIPEYDSLEVGKKVCELMSNGVAAIFGPQSPFTSYHVQSLCDTMEMPHLSTKWDLSQRRSSCLLNIYPHPSSLTQAITDIVTAWNWKGFTVLYDDFDALRKIQGIIKLADDKGYLVTVRQLESEDDNYRAVLKEIKHSDETNIVIECAVEKLYNLLIQAQQVGLMGSRYNYIITTLDFQTINHEPFMWGGTNITGIRLVDPDDPYVRNATQIEERGEEGAMESTTTSLDDVPTTEPPIEEEEEESSSIPTVEAALLHDAVRLFVKALQHLSPLNIKPLECGPHSSLDFGYTVINYMRLSEIKGMTGVIKFNHEGFRTDIQLDVISLTEEGLKKTGTWNTTTGLVMEPPDISEGLVVDAGEDLRNKSFIVIIALTKPYNMLKEDSKTLTGNDRYEGFGVDLIHELSLMSGFNYTFVEQYDKNSGSPSTLANGTRIWSGMIGEVQAGRADLAIADITITRERERDVDFTHPFMNLGISILHRKPSKAPPDLFSFLSPFSNDVWGCMLGAYFGVSLLLFVMARLSPYEWTNPYPCIEEPEHLENQFSLLNSLWFTLGSVMQQGSDVAPISVSTRMVASIWWFFTLIMVSSYTANLAAFLTVENNVSPFSDVKELAQQTDIKYGAKKEGATANFFRDSKEEIYQKIYKFMMDNPDCMMPNNDVGVNRVVSEDKYAFFMESASIEYEVQRKCQLAMVGDSLDSKGYGIVMRQNSSYRNALNKNVVRLQENGKLTQLKDKWWKEKRGGGACTSGTEEGEASELNLNNVGGVFVVLVAGCLIGVLLSFCEVLWDISQRDEKISFKHELMEEIKFIIKCKGTVKPVRKNSLTFANCNNLSKSSSKSSSTSKRSSKNSFSFRLP</sequence>
<dbReference type="InterPro" id="IPR001320">
    <property type="entry name" value="Iontro_rcpt_C"/>
</dbReference>
<evidence type="ECO:0000256" key="14">
    <source>
        <dbReference type="ARBA" id="ARBA00023303"/>
    </source>
</evidence>
<dbReference type="InterPro" id="IPR028082">
    <property type="entry name" value="Peripla_BP_I"/>
</dbReference>
<keyword evidence="8" id="KW-0406">Ion transport</keyword>
<evidence type="ECO:0000256" key="10">
    <source>
        <dbReference type="ARBA" id="ARBA00023170"/>
    </source>
</evidence>
<dbReference type="OrthoDB" id="5984008at2759"/>
<evidence type="ECO:0000256" key="16">
    <source>
        <dbReference type="PIRSR" id="PIRSR601508-1"/>
    </source>
</evidence>
<keyword evidence="10" id="KW-0675">Receptor</keyword>
<gene>
    <name evidence="24" type="ORF">NEZAVI_LOCUS11139</name>
</gene>
<dbReference type="InterPro" id="IPR001508">
    <property type="entry name" value="Iono_Glu_rcpt_met"/>
</dbReference>
<evidence type="ECO:0000259" key="23">
    <source>
        <dbReference type="SMART" id="SM00918"/>
    </source>
</evidence>
<keyword evidence="4" id="KW-1003">Cell membrane</keyword>
<keyword evidence="11" id="KW-0325">Glycoprotein</keyword>